<protein>
    <submittedName>
        <fullName evidence="2">Protein RDM1</fullName>
    </submittedName>
</protein>
<dbReference type="GO" id="GO:0080188">
    <property type="term" value="P:gene silencing by siRNA-directed DNA methylation"/>
    <property type="evidence" value="ECO:0007669"/>
    <property type="project" value="InterPro"/>
</dbReference>
<dbReference type="PANTHER" id="PTHR36366">
    <property type="entry name" value="PROTEIN RDM1"/>
    <property type="match status" value="1"/>
</dbReference>
<dbReference type="SUPFAM" id="SSF109920">
    <property type="entry name" value="Hypothetical protein At3g22680"/>
    <property type="match status" value="1"/>
</dbReference>
<dbReference type="AlphaFoldDB" id="A0A2P2JDI0"/>
<proteinExistence type="predicted"/>
<dbReference type="EMBL" id="GGEC01011035">
    <property type="protein sequence ID" value="MBW91518.1"/>
    <property type="molecule type" value="Transcribed_RNA"/>
</dbReference>
<dbReference type="Gene3D" id="1.20.120.690">
    <property type="entry name" value="RDM1 protein domain"/>
    <property type="match status" value="1"/>
</dbReference>
<evidence type="ECO:0000256" key="1">
    <source>
        <dbReference type="SAM" id="MobiDB-lite"/>
    </source>
</evidence>
<dbReference type="PANTHER" id="PTHR36366:SF1">
    <property type="entry name" value="PROTEIN RDM1"/>
    <property type="match status" value="1"/>
</dbReference>
<sequence length="174" mass="19909">MKRTVPWSEPVDLISSDDSSSDTDMEVNNGGHGHRSSLTVSINPPAKEMIPEDVLIKRAEMYQEYMKAIPIPSHRGSVIPFSSWMGLGRSIKKLYGQPLHYLTNILLKQWDELRVGSEDEHMPLDFVIHPCKAEASIWLAEEIHRRTSSHHHVARLWLSDPMHHAFVDPIFPQL</sequence>
<organism evidence="2">
    <name type="scientific">Rhizophora mucronata</name>
    <name type="common">Asiatic mangrove</name>
    <dbReference type="NCBI Taxonomy" id="61149"/>
    <lineage>
        <taxon>Eukaryota</taxon>
        <taxon>Viridiplantae</taxon>
        <taxon>Streptophyta</taxon>
        <taxon>Embryophyta</taxon>
        <taxon>Tracheophyta</taxon>
        <taxon>Spermatophyta</taxon>
        <taxon>Magnoliopsida</taxon>
        <taxon>eudicotyledons</taxon>
        <taxon>Gunneridae</taxon>
        <taxon>Pentapetalae</taxon>
        <taxon>rosids</taxon>
        <taxon>fabids</taxon>
        <taxon>Malpighiales</taxon>
        <taxon>Rhizophoraceae</taxon>
        <taxon>Rhizophora</taxon>
    </lineage>
</organism>
<dbReference type="Pfam" id="PF09187">
    <property type="entry name" value="RdDM_RDM1"/>
    <property type="match status" value="1"/>
</dbReference>
<evidence type="ECO:0000313" key="2">
    <source>
        <dbReference type="EMBL" id="MBW91518.1"/>
    </source>
</evidence>
<dbReference type="InterPro" id="IPR036319">
    <property type="entry name" value="RDM1_sf"/>
</dbReference>
<dbReference type="GO" id="GO:0000419">
    <property type="term" value="C:RNA polymerase V complex"/>
    <property type="evidence" value="ECO:0007669"/>
    <property type="project" value="TreeGrafter"/>
</dbReference>
<feature type="region of interest" description="Disordered" evidence="1">
    <location>
        <begin position="1"/>
        <end position="40"/>
    </location>
</feature>
<dbReference type="InterPro" id="IPR015270">
    <property type="entry name" value="RDM1_plant"/>
</dbReference>
<dbReference type="EMBL" id="GGEC01011034">
    <property type="protein sequence ID" value="MBW91517.1"/>
    <property type="molecule type" value="Transcribed_RNA"/>
</dbReference>
<name>A0A2P2JDI0_RHIMU</name>
<accession>A0A2P2JDI0</accession>
<reference evidence="2" key="1">
    <citation type="submission" date="2018-02" db="EMBL/GenBank/DDBJ databases">
        <title>Rhizophora mucronata_Transcriptome.</title>
        <authorList>
            <person name="Meera S.P."/>
            <person name="Sreeshan A."/>
            <person name="Augustine A."/>
        </authorList>
    </citation>
    <scope>NUCLEOTIDE SEQUENCE</scope>
    <source>
        <tissue evidence="2">Leaf</tissue>
    </source>
</reference>